<dbReference type="GO" id="GO:0005829">
    <property type="term" value="C:cytosol"/>
    <property type="evidence" value="ECO:0007669"/>
    <property type="project" value="TreeGrafter"/>
</dbReference>
<reference evidence="4" key="1">
    <citation type="submission" date="2016-10" db="EMBL/GenBank/DDBJ databases">
        <authorList>
            <person name="Varghese N."/>
            <person name="Submissions S."/>
        </authorList>
    </citation>
    <scope>NUCLEOTIDE SEQUENCE [LARGE SCALE GENOMIC DNA]</scope>
    <source>
        <strain evidence="4">DSM 26471</strain>
    </source>
</reference>
<evidence type="ECO:0000313" key="4">
    <source>
        <dbReference type="Proteomes" id="UP000199630"/>
    </source>
</evidence>
<dbReference type="Pfam" id="PF04851">
    <property type="entry name" value="ResIII"/>
    <property type="match status" value="1"/>
</dbReference>
<keyword evidence="3" id="KW-0547">Nucleotide-binding</keyword>
<proteinExistence type="predicted"/>
<dbReference type="Pfam" id="PF00271">
    <property type="entry name" value="Helicase_C"/>
    <property type="match status" value="1"/>
</dbReference>
<sequence>MTLRQLPTLPTLNTSSNGMISEFYGPALAAANRYDRGVGYFTSNWLRLASSGLAVFAGNGGRARFVVSPHMGAEDWAALNQGDQAKTDSLLYESLRSVVEDLPHALEAQTLSALAWMIADGLLDIRIAVPRGDLDGDFHDKFGIFFDESGHSVAFHGSQNDSAKAFRNYESISVFYSWVDEREARRVSEHAQRFERIWQNQDPNVRTLPLPDAIRKNLVQFTDGLGRPYRAPRQIARRSGGDKWAHQTQAVDKFLEAGNGVLEMATGTGKTRTAFKILDELLQRREITAVVITMSGTDLLSQWYRAAIANSDLAVFRHFGKWKEASSYMTCRLPKVLLIARQQLKNVILHIEDSDVARSLLVCDEVHGMGSPSMVKDLSGQLRRFPYRLGLSATPEREYDQEGNQFICDEIGPVIFKFGLEDAIEKGILCSFDYTALEYTLSDEDKSQIRLLIKRHHAKRAAGEPQSDEVLYRDIARVRKTTKEKIPAFKEFLYKYPQLFQRCLIFVETAEFGRDIQALLMTAKIPFHTYFQSDESNNLKRFADGSLECLISCHRLSEGIDIQSVQNIVLFASSRAKLETIQRLGRCLRTDPENPEKRAHVLDFVDFSVQPNESTESGSADVERYEWFKGLSAVAPQDGGNYELTK</sequence>
<gene>
    <name evidence="3" type="ORF">SAMN04487991_4156</name>
</gene>
<dbReference type="AlphaFoldDB" id="A0A1I3XTW2"/>
<dbReference type="CDD" id="cd09179">
    <property type="entry name" value="PLDc_N_DEXD_a"/>
    <property type="match status" value="1"/>
</dbReference>
<keyword evidence="3" id="KW-0378">Hydrolase</keyword>
<dbReference type="InterPro" id="IPR001650">
    <property type="entry name" value="Helicase_C-like"/>
</dbReference>
<dbReference type="Gene3D" id="3.40.50.300">
    <property type="entry name" value="P-loop containing nucleotide triphosphate hydrolases"/>
    <property type="match status" value="2"/>
</dbReference>
<feature type="domain" description="Helicase ATP-binding" evidence="1">
    <location>
        <begin position="251"/>
        <end position="413"/>
    </location>
</feature>
<keyword evidence="4" id="KW-1185">Reference proteome</keyword>
<dbReference type="PANTHER" id="PTHR47396:SF1">
    <property type="entry name" value="ATP-DEPENDENT HELICASE IRC3-RELATED"/>
    <property type="match status" value="1"/>
</dbReference>
<dbReference type="PANTHER" id="PTHR47396">
    <property type="entry name" value="TYPE I RESTRICTION ENZYME ECOKI R PROTEIN"/>
    <property type="match status" value="1"/>
</dbReference>
<keyword evidence="3" id="KW-0067">ATP-binding</keyword>
<evidence type="ECO:0000313" key="3">
    <source>
        <dbReference type="EMBL" id="SFK23077.1"/>
    </source>
</evidence>
<keyword evidence="3" id="KW-0347">Helicase</keyword>
<dbReference type="SUPFAM" id="SSF52540">
    <property type="entry name" value="P-loop containing nucleoside triphosphate hydrolases"/>
    <property type="match status" value="1"/>
</dbReference>
<dbReference type="GO" id="GO:0004386">
    <property type="term" value="F:helicase activity"/>
    <property type="evidence" value="ECO:0007669"/>
    <property type="project" value="UniProtKB-KW"/>
</dbReference>
<evidence type="ECO:0000259" key="1">
    <source>
        <dbReference type="PROSITE" id="PS51192"/>
    </source>
</evidence>
<feature type="domain" description="Helicase C-terminal" evidence="2">
    <location>
        <begin position="488"/>
        <end position="646"/>
    </location>
</feature>
<dbReference type="Proteomes" id="UP000199630">
    <property type="component" value="Unassembled WGS sequence"/>
</dbReference>
<organism evidence="3 4">
    <name type="scientific">Celeribacter neptunius</name>
    <dbReference type="NCBI Taxonomy" id="588602"/>
    <lineage>
        <taxon>Bacteria</taxon>
        <taxon>Pseudomonadati</taxon>
        <taxon>Pseudomonadota</taxon>
        <taxon>Alphaproteobacteria</taxon>
        <taxon>Rhodobacterales</taxon>
        <taxon>Roseobacteraceae</taxon>
        <taxon>Celeribacter</taxon>
    </lineage>
</organism>
<dbReference type="InterPro" id="IPR027417">
    <property type="entry name" value="P-loop_NTPase"/>
</dbReference>
<dbReference type="InterPro" id="IPR050742">
    <property type="entry name" value="Helicase_Restrict-Modif_Enz"/>
</dbReference>
<accession>A0A1I3XTW2</accession>
<evidence type="ECO:0000259" key="2">
    <source>
        <dbReference type="PROSITE" id="PS51194"/>
    </source>
</evidence>
<dbReference type="STRING" id="588602.SAMN04487991_4156"/>
<protein>
    <submittedName>
        <fullName evidence="3">Superfamily II DNA or RNA helicase</fullName>
    </submittedName>
</protein>
<dbReference type="GO" id="GO:0003677">
    <property type="term" value="F:DNA binding"/>
    <property type="evidence" value="ECO:0007669"/>
    <property type="project" value="InterPro"/>
</dbReference>
<dbReference type="InterPro" id="IPR014001">
    <property type="entry name" value="Helicase_ATP-bd"/>
</dbReference>
<name>A0A1I3XTW2_9RHOB</name>
<dbReference type="PROSITE" id="PS51194">
    <property type="entry name" value="HELICASE_CTER"/>
    <property type="match status" value="1"/>
</dbReference>
<dbReference type="GO" id="GO:0005524">
    <property type="term" value="F:ATP binding"/>
    <property type="evidence" value="ECO:0007669"/>
    <property type="project" value="InterPro"/>
</dbReference>
<dbReference type="SMART" id="SM00487">
    <property type="entry name" value="DEXDc"/>
    <property type="match status" value="1"/>
</dbReference>
<dbReference type="EMBL" id="FORH01000011">
    <property type="protein sequence ID" value="SFK23077.1"/>
    <property type="molecule type" value="Genomic_DNA"/>
</dbReference>
<dbReference type="InterPro" id="IPR006935">
    <property type="entry name" value="Helicase/UvrB_N"/>
</dbReference>
<dbReference type="PROSITE" id="PS51192">
    <property type="entry name" value="HELICASE_ATP_BIND_1"/>
    <property type="match status" value="1"/>
</dbReference>
<dbReference type="GO" id="GO:0016787">
    <property type="term" value="F:hydrolase activity"/>
    <property type="evidence" value="ECO:0007669"/>
    <property type="project" value="InterPro"/>
</dbReference>